<name>A0A1L8QWU9_9ENTE</name>
<sequence length="37" mass="4584">MSQPLFLCVFLLFIFCMFDFFFFSKYLPRLIKILILK</sequence>
<dbReference type="AlphaFoldDB" id="A0A1L8QWU9"/>
<gene>
    <name evidence="1" type="ORF">RU93_GL001167</name>
</gene>
<dbReference type="Proteomes" id="UP000182149">
    <property type="component" value="Unassembled WGS sequence"/>
</dbReference>
<proteinExistence type="predicted"/>
<comment type="caution">
    <text evidence="1">The sequence shown here is derived from an EMBL/GenBank/DDBJ whole genome shotgun (WGS) entry which is preliminary data.</text>
</comment>
<accession>A0A1L8QWU9</accession>
<organism evidence="1 2">
    <name type="scientific">Enterococcus aquimarinus</name>
    <dbReference type="NCBI Taxonomy" id="328396"/>
    <lineage>
        <taxon>Bacteria</taxon>
        <taxon>Bacillati</taxon>
        <taxon>Bacillota</taxon>
        <taxon>Bacilli</taxon>
        <taxon>Lactobacillales</taxon>
        <taxon>Enterococcaceae</taxon>
        <taxon>Enterococcus</taxon>
    </lineage>
</organism>
<dbReference type="EMBL" id="JXKD01000002">
    <property type="protein sequence ID" value="OJG11934.1"/>
    <property type="molecule type" value="Genomic_DNA"/>
</dbReference>
<protein>
    <submittedName>
        <fullName evidence="1">Uncharacterized protein</fullName>
    </submittedName>
</protein>
<evidence type="ECO:0000313" key="2">
    <source>
        <dbReference type="Proteomes" id="UP000182149"/>
    </source>
</evidence>
<reference evidence="1 2" key="1">
    <citation type="submission" date="2014-12" db="EMBL/GenBank/DDBJ databases">
        <title>Draft genome sequences of 29 type strains of Enterococci.</title>
        <authorList>
            <person name="Zhong Z."/>
            <person name="Sun Z."/>
            <person name="Liu W."/>
            <person name="Zhang W."/>
            <person name="Zhang H."/>
        </authorList>
    </citation>
    <scope>NUCLEOTIDE SEQUENCE [LARGE SCALE GENOMIC DNA]</scope>
    <source>
        <strain evidence="1 2">DSM 17690</strain>
    </source>
</reference>
<evidence type="ECO:0000313" key="1">
    <source>
        <dbReference type="EMBL" id="OJG11934.1"/>
    </source>
</evidence>
<keyword evidence="2" id="KW-1185">Reference proteome</keyword>